<dbReference type="RefSeq" id="WP_092859497.1">
    <property type="nucleotide sequence ID" value="NZ_FOQH01000004.1"/>
</dbReference>
<dbReference type="OrthoDB" id="9792678at2"/>
<dbReference type="Pfam" id="PF11010">
    <property type="entry name" value="DUF2848"/>
    <property type="match status" value="1"/>
</dbReference>
<dbReference type="SUPFAM" id="SSF56529">
    <property type="entry name" value="FAH"/>
    <property type="match status" value="1"/>
</dbReference>
<dbReference type="InterPro" id="IPR021269">
    <property type="entry name" value="DUF2848"/>
</dbReference>
<accession>A0A1I3FCW1</accession>
<evidence type="ECO:0008006" key="3">
    <source>
        <dbReference type="Google" id="ProtNLM"/>
    </source>
</evidence>
<reference evidence="1 2" key="1">
    <citation type="submission" date="2016-10" db="EMBL/GenBank/DDBJ databases">
        <authorList>
            <person name="de Groot N.N."/>
        </authorList>
    </citation>
    <scope>NUCLEOTIDE SEQUENCE [LARGE SCALE GENOMIC DNA]</scope>
    <source>
        <strain evidence="1 2">CGMCC 1.11030</strain>
    </source>
</reference>
<name>A0A1I3FCW1_9RHOB</name>
<proteinExistence type="predicted"/>
<sequence>MGCTLRITSRDGERTLDFAPSALVIAGWAGRDREAMEHHIAELEALGVPRPKETPTFYRVSAARLTTAPTMEAIGEASSGEVEPAIFAHGGALYVGVGSDHTDREAETHGVALSKQMCDKPVASEVWPFEEVADHWDSLILRSWIVENGEKVLYQQGPMTGLLDPRDTIARFAGDAGLPDGTAMLCGTMPAIGGIRPSGTFVAEIEDPVLSRRITFQYEIVTLPIAG</sequence>
<dbReference type="EMBL" id="FOQH01000004">
    <property type="protein sequence ID" value="SFI09068.1"/>
    <property type="molecule type" value="Genomic_DNA"/>
</dbReference>
<dbReference type="InterPro" id="IPR036663">
    <property type="entry name" value="Fumarylacetoacetase_C_sf"/>
</dbReference>
<dbReference type="STRING" id="1114924.SAMN05216258_104199"/>
<protein>
    <recommendedName>
        <fullName evidence="3">DUF2848 domain-containing protein</fullName>
    </recommendedName>
</protein>
<evidence type="ECO:0000313" key="1">
    <source>
        <dbReference type="EMBL" id="SFI09068.1"/>
    </source>
</evidence>
<keyword evidence="2" id="KW-1185">Reference proteome</keyword>
<evidence type="ECO:0000313" key="2">
    <source>
        <dbReference type="Proteomes" id="UP000199377"/>
    </source>
</evidence>
<organism evidence="1 2">
    <name type="scientific">Albimonas pacifica</name>
    <dbReference type="NCBI Taxonomy" id="1114924"/>
    <lineage>
        <taxon>Bacteria</taxon>
        <taxon>Pseudomonadati</taxon>
        <taxon>Pseudomonadota</taxon>
        <taxon>Alphaproteobacteria</taxon>
        <taxon>Rhodobacterales</taxon>
        <taxon>Paracoccaceae</taxon>
        <taxon>Albimonas</taxon>
    </lineage>
</organism>
<dbReference type="AlphaFoldDB" id="A0A1I3FCW1"/>
<dbReference type="Proteomes" id="UP000199377">
    <property type="component" value="Unassembled WGS sequence"/>
</dbReference>
<gene>
    <name evidence="1" type="ORF">SAMN05216258_104199</name>
</gene>
<dbReference type="GO" id="GO:0003824">
    <property type="term" value="F:catalytic activity"/>
    <property type="evidence" value="ECO:0007669"/>
    <property type="project" value="InterPro"/>
</dbReference>